<dbReference type="Gene3D" id="1.10.101.10">
    <property type="entry name" value="PGBD-like superfamily/PGBD"/>
    <property type="match status" value="1"/>
</dbReference>
<dbReference type="Gene3D" id="2.40.440.10">
    <property type="entry name" value="L,D-transpeptidase catalytic domain-like"/>
    <property type="match status" value="1"/>
</dbReference>
<dbReference type="UniPathway" id="UPA00219"/>
<dbReference type="CDD" id="cd16913">
    <property type="entry name" value="YkuD_like"/>
    <property type="match status" value="1"/>
</dbReference>
<dbReference type="GO" id="GO:0016740">
    <property type="term" value="F:transferase activity"/>
    <property type="evidence" value="ECO:0007669"/>
    <property type="project" value="UniProtKB-KW"/>
</dbReference>
<keyword evidence="3" id="KW-0808">Transferase</keyword>
<dbReference type="STRING" id="1280952.HJA_17572"/>
<dbReference type="GO" id="GO:0009252">
    <property type="term" value="P:peptidoglycan biosynthetic process"/>
    <property type="evidence" value="ECO:0007669"/>
    <property type="project" value="UniProtKB-UniPathway"/>
</dbReference>
<dbReference type="Proteomes" id="UP000024816">
    <property type="component" value="Unassembled WGS sequence"/>
</dbReference>
<evidence type="ECO:0008006" key="13">
    <source>
        <dbReference type="Google" id="ProtNLM"/>
    </source>
</evidence>
<keyword evidence="6" id="KW-0961">Cell wall biogenesis/degradation</keyword>
<name>A0A059F5R0_9PROT</name>
<feature type="chain" id="PRO_5001571991" description="Murein L,D-transpeptidase YcbB/YkuD" evidence="7">
    <location>
        <begin position="20"/>
        <end position="518"/>
    </location>
</feature>
<dbReference type="EMBL" id="ARYJ01000025">
    <property type="protein sequence ID" value="KCZ82648.1"/>
    <property type="molecule type" value="Genomic_DNA"/>
</dbReference>
<evidence type="ECO:0000256" key="4">
    <source>
        <dbReference type="ARBA" id="ARBA00022960"/>
    </source>
</evidence>
<evidence type="ECO:0000313" key="11">
    <source>
        <dbReference type="EMBL" id="KCZ82648.1"/>
    </source>
</evidence>
<evidence type="ECO:0000256" key="1">
    <source>
        <dbReference type="ARBA" id="ARBA00004752"/>
    </source>
</evidence>
<accession>A0A059F5R0</accession>
<dbReference type="SUPFAM" id="SSF47090">
    <property type="entry name" value="PGBD-like"/>
    <property type="match status" value="1"/>
</dbReference>
<keyword evidence="7" id="KW-0732">Signal</keyword>
<evidence type="ECO:0000313" key="12">
    <source>
        <dbReference type="Proteomes" id="UP000024816"/>
    </source>
</evidence>
<feature type="domain" description="L,D-TPase catalytic" evidence="9">
    <location>
        <begin position="276"/>
        <end position="445"/>
    </location>
</feature>
<keyword evidence="5" id="KW-0573">Peptidoglycan synthesis</keyword>
<dbReference type="InterPro" id="IPR005490">
    <property type="entry name" value="LD_TPept_cat_dom"/>
</dbReference>
<dbReference type="InterPro" id="IPR045380">
    <property type="entry name" value="LD_TPept_scaffold_dom"/>
</dbReference>
<dbReference type="Pfam" id="PF03734">
    <property type="entry name" value="YkuD"/>
    <property type="match status" value="1"/>
</dbReference>
<protein>
    <recommendedName>
        <fullName evidence="13">Murein L,D-transpeptidase YcbB/YkuD</fullName>
    </recommendedName>
</protein>
<evidence type="ECO:0000256" key="2">
    <source>
        <dbReference type="ARBA" id="ARBA00005992"/>
    </source>
</evidence>
<keyword evidence="4" id="KW-0133">Cell shape</keyword>
<dbReference type="InterPro" id="IPR002477">
    <property type="entry name" value="Peptidoglycan-bd-like"/>
</dbReference>
<dbReference type="SUPFAM" id="SSF141523">
    <property type="entry name" value="L,D-transpeptidase catalytic domain-like"/>
    <property type="match status" value="1"/>
</dbReference>
<dbReference type="InterPro" id="IPR036365">
    <property type="entry name" value="PGBD-like_sf"/>
</dbReference>
<evidence type="ECO:0000259" key="10">
    <source>
        <dbReference type="Pfam" id="PF20142"/>
    </source>
</evidence>
<dbReference type="PANTHER" id="PTHR41533">
    <property type="entry name" value="L,D-TRANSPEPTIDASE HI_1667-RELATED"/>
    <property type="match status" value="1"/>
</dbReference>
<reference evidence="11 12" key="1">
    <citation type="journal article" date="2014" name="Antonie Van Leeuwenhoek">
        <title>Hyphomonas beringensis sp. nov. and Hyphomonas chukchiensis sp. nov., isolated from surface seawater of the Bering Sea and Chukchi Sea.</title>
        <authorList>
            <person name="Li C."/>
            <person name="Lai Q."/>
            <person name="Li G."/>
            <person name="Dong C."/>
            <person name="Wang J."/>
            <person name="Liao Y."/>
            <person name="Shao Z."/>
        </authorList>
    </citation>
    <scope>NUCLEOTIDE SEQUENCE [LARGE SCALE GENOMIC DNA]</scope>
    <source>
        <strain evidence="11 12">VP2</strain>
    </source>
</reference>
<evidence type="ECO:0000256" key="6">
    <source>
        <dbReference type="ARBA" id="ARBA00023316"/>
    </source>
</evidence>
<evidence type="ECO:0000256" key="3">
    <source>
        <dbReference type="ARBA" id="ARBA00022679"/>
    </source>
</evidence>
<dbReference type="AlphaFoldDB" id="A0A059F5R0"/>
<dbReference type="OrthoDB" id="9778545at2"/>
<dbReference type="PATRIC" id="fig|1280952.3.peg.3512"/>
<evidence type="ECO:0000259" key="9">
    <source>
        <dbReference type="Pfam" id="PF03734"/>
    </source>
</evidence>
<proteinExistence type="inferred from homology"/>
<dbReference type="Pfam" id="PF20142">
    <property type="entry name" value="Scaffold"/>
    <property type="match status" value="1"/>
</dbReference>
<feature type="domain" description="Peptidoglycan binding-like" evidence="8">
    <location>
        <begin position="191"/>
        <end position="248"/>
    </location>
</feature>
<dbReference type="InterPro" id="IPR036366">
    <property type="entry name" value="PGBDSf"/>
</dbReference>
<dbReference type="GO" id="GO:0071555">
    <property type="term" value="P:cell wall organization"/>
    <property type="evidence" value="ECO:0007669"/>
    <property type="project" value="UniProtKB-KW"/>
</dbReference>
<evidence type="ECO:0000256" key="7">
    <source>
        <dbReference type="SAM" id="SignalP"/>
    </source>
</evidence>
<keyword evidence="12" id="KW-1185">Reference proteome</keyword>
<dbReference type="Pfam" id="PF01471">
    <property type="entry name" value="PG_binding_1"/>
    <property type="match status" value="1"/>
</dbReference>
<dbReference type="RefSeq" id="WP_051597853.1">
    <property type="nucleotide sequence ID" value="NZ_ARYJ01000025.1"/>
</dbReference>
<dbReference type="GO" id="GO:0004180">
    <property type="term" value="F:carboxypeptidase activity"/>
    <property type="evidence" value="ECO:0007669"/>
    <property type="project" value="UniProtKB-ARBA"/>
</dbReference>
<sequence>MRLTSLIARQAGAAALLLAACTQTQPVQEVPVAAEIAPVVTGAFYEEAGVEQVWSDENFDKLLAALKGLSSHGLNPEDYNLDTLEAVRGDAAERDRLATAAWLMAASHLLQGKLDPVSIEANWTIPARQDDIAARLESALETGEIAATLDALAPQQPIYQLMRTELAAQEAMEQEPIAAVEDGPALKPGMTGPRVAALRARLVQLGLLEDGAESDVFDEATKTAVETLQADQGLDIDGVAGASTLRALNRGTAERIAQLRVNLERWRWLPDTLGRRHLRANIAAFEVTAFEDGVAQRTHLLIVGKPYRRTPVFSDEIEYIIFNPWWETPDSLARADKLPMFQKDPGAVARLGFQVLDRAGNVVDPAGIDWNALKASTFPYRLRQAPGPLNALGQVKIMFPNPHNVYLHDTPSRGLFAEQQRAFSSGCLRTQFPIDLAKWLLAETPGWDSAAVDAAVDSGKETRADLAARVPVHILYLTTVSDGAGGVRYLDDIYDRDAAVLAALDAPPAPVAEAELAR</sequence>
<feature type="domain" description="L,D-transpeptidase scaffold" evidence="10">
    <location>
        <begin position="43"/>
        <end position="166"/>
    </location>
</feature>
<dbReference type="InterPro" id="IPR038063">
    <property type="entry name" value="Transpep_catalytic_dom"/>
</dbReference>
<feature type="signal peptide" evidence="7">
    <location>
        <begin position="1"/>
        <end position="19"/>
    </location>
</feature>
<dbReference type="eggNOG" id="COG2989">
    <property type="taxonomic scope" value="Bacteria"/>
</dbReference>
<comment type="caution">
    <text evidence="11">The sequence shown here is derived from an EMBL/GenBank/DDBJ whole genome shotgun (WGS) entry which is preliminary data.</text>
</comment>
<dbReference type="InterPro" id="IPR052905">
    <property type="entry name" value="LD-transpeptidase_YkuD-like"/>
</dbReference>
<dbReference type="PANTHER" id="PTHR41533:SF2">
    <property type="entry name" value="BLR7131 PROTEIN"/>
    <property type="match status" value="1"/>
</dbReference>
<organism evidence="11 12">
    <name type="scientific">Hyphomonas jannaschiana VP2</name>
    <dbReference type="NCBI Taxonomy" id="1280952"/>
    <lineage>
        <taxon>Bacteria</taxon>
        <taxon>Pseudomonadati</taxon>
        <taxon>Pseudomonadota</taxon>
        <taxon>Alphaproteobacteria</taxon>
        <taxon>Hyphomonadales</taxon>
        <taxon>Hyphomonadaceae</taxon>
        <taxon>Hyphomonas</taxon>
    </lineage>
</organism>
<dbReference type="GO" id="GO:0008360">
    <property type="term" value="P:regulation of cell shape"/>
    <property type="evidence" value="ECO:0007669"/>
    <property type="project" value="UniProtKB-KW"/>
</dbReference>
<evidence type="ECO:0000256" key="5">
    <source>
        <dbReference type="ARBA" id="ARBA00022984"/>
    </source>
</evidence>
<evidence type="ECO:0000259" key="8">
    <source>
        <dbReference type="Pfam" id="PF01471"/>
    </source>
</evidence>
<comment type="similarity">
    <text evidence="2">Belongs to the YkuD family.</text>
</comment>
<comment type="pathway">
    <text evidence="1">Cell wall biogenesis; peptidoglycan biosynthesis.</text>
</comment>
<dbReference type="PROSITE" id="PS51257">
    <property type="entry name" value="PROKAR_LIPOPROTEIN"/>
    <property type="match status" value="1"/>
</dbReference>
<gene>
    <name evidence="11" type="ORF">HJA_17572</name>
</gene>